<dbReference type="PROSITE" id="PS00889">
    <property type="entry name" value="CNMP_BINDING_2"/>
    <property type="match status" value="1"/>
</dbReference>
<dbReference type="Pfam" id="PF00027">
    <property type="entry name" value="cNMP_binding"/>
    <property type="match status" value="1"/>
</dbReference>
<dbReference type="PROSITE" id="PS50042">
    <property type="entry name" value="CNMP_BINDING_3"/>
    <property type="match status" value="1"/>
</dbReference>
<gene>
    <name evidence="12" type="ORF">FSP39_011650</name>
</gene>
<feature type="region of interest" description="Disordered" evidence="10">
    <location>
        <begin position="314"/>
        <end position="351"/>
    </location>
</feature>
<feature type="domain" description="Cyclic nucleotide-binding" evidence="11">
    <location>
        <begin position="1"/>
        <end position="97"/>
    </location>
</feature>
<feature type="compositionally biased region" description="Polar residues" evidence="10">
    <location>
        <begin position="249"/>
        <end position="276"/>
    </location>
</feature>
<dbReference type="SMART" id="SM00100">
    <property type="entry name" value="cNMP"/>
    <property type="match status" value="1"/>
</dbReference>
<evidence type="ECO:0000256" key="5">
    <source>
        <dbReference type="ARBA" id="ARBA00023065"/>
    </source>
</evidence>
<dbReference type="CDD" id="cd00038">
    <property type="entry name" value="CAP_ED"/>
    <property type="match status" value="1"/>
</dbReference>
<keyword evidence="13" id="KW-1185">Reference proteome</keyword>
<evidence type="ECO:0000256" key="3">
    <source>
        <dbReference type="ARBA" id="ARBA00022692"/>
    </source>
</evidence>
<evidence type="ECO:0000256" key="10">
    <source>
        <dbReference type="SAM" id="MobiDB-lite"/>
    </source>
</evidence>
<dbReference type="InterPro" id="IPR050866">
    <property type="entry name" value="CNG_cation_channel"/>
</dbReference>
<dbReference type="Gene3D" id="2.60.120.10">
    <property type="entry name" value="Jelly Rolls"/>
    <property type="match status" value="1"/>
</dbReference>
<dbReference type="GO" id="GO:0017071">
    <property type="term" value="C:intracellular cyclic nucleotide activated cation channel complex"/>
    <property type="evidence" value="ECO:0007669"/>
    <property type="project" value="TreeGrafter"/>
</dbReference>
<evidence type="ECO:0000256" key="7">
    <source>
        <dbReference type="ARBA" id="ARBA00023286"/>
    </source>
</evidence>
<keyword evidence="8" id="KW-0407">Ion channel</keyword>
<dbReference type="Proteomes" id="UP001186944">
    <property type="component" value="Unassembled WGS sequence"/>
</dbReference>
<evidence type="ECO:0000256" key="9">
    <source>
        <dbReference type="SAM" id="Coils"/>
    </source>
</evidence>
<evidence type="ECO:0000256" key="6">
    <source>
        <dbReference type="ARBA" id="ARBA00023136"/>
    </source>
</evidence>
<evidence type="ECO:0000256" key="4">
    <source>
        <dbReference type="ARBA" id="ARBA00022989"/>
    </source>
</evidence>
<dbReference type="EMBL" id="VSWD01000008">
    <property type="protein sequence ID" value="KAK3095216.1"/>
    <property type="molecule type" value="Genomic_DNA"/>
</dbReference>
<dbReference type="InterPro" id="IPR014710">
    <property type="entry name" value="RmlC-like_jellyroll"/>
</dbReference>
<evidence type="ECO:0000259" key="11">
    <source>
        <dbReference type="PROSITE" id="PS50042"/>
    </source>
</evidence>
<name>A0AA88Y685_PINIB</name>
<accession>A0AA88Y685</accession>
<keyword evidence="9" id="KW-0175">Coiled coil</keyword>
<protein>
    <recommendedName>
        <fullName evidence="11">Cyclic nucleotide-binding domain-containing protein</fullName>
    </recommendedName>
</protein>
<dbReference type="InterPro" id="IPR018490">
    <property type="entry name" value="cNMP-bd_dom_sf"/>
</dbReference>
<keyword evidence="4" id="KW-1133">Transmembrane helix</keyword>
<evidence type="ECO:0000256" key="2">
    <source>
        <dbReference type="ARBA" id="ARBA00022448"/>
    </source>
</evidence>
<feature type="region of interest" description="Disordered" evidence="10">
    <location>
        <begin position="431"/>
        <end position="457"/>
    </location>
</feature>
<proteinExistence type="predicted"/>
<feature type="compositionally biased region" description="Polar residues" evidence="10">
    <location>
        <begin position="323"/>
        <end position="338"/>
    </location>
</feature>
<dbReference type="GO" id="GO:0005223">
    <property type="term" value="F:intracellularly cGMP-activated cation channel activity"/>
    <property type="evidence" value="ECO:0007669"/>
    <property type="project" value="TreeGrafter"/>
</dbReference>
<dbReference type="GO" id="GO:0005222">
    <property type="term" value="F:intracellularly cAMP-activated cation channel activity"/>
    <property type="evidence" value="ECO:0007669"/>
    <property type="project" value="TreeGrafter"/>
</dbReference>
<sequence>MSQIKPMIYNDFNDKTNISSFFSGEVGKEMYIVNRGRLHVVADNGKTVLATLKPGSYFGEISILNMGTSGNRRTASVRSVGYSDLFRLSKQDLWDVLKEYPAARVKLEAIAVKRLEKTKKIPIEKALARSKSTPGLVESSGKVPLDAMLIQRHHTLPAGLPMQQIAQIKDEIHTEAQESNNLAHDTNDTAVDANASSDGGMVSNLGSINQCLTLSRTNSFNICGTPTSSLKSPHFSENTKFVISPPTSPHNVNQPANIPTISNVPSSYSASHSRTGSPVRLSPLNFSYSQTYPFPSQQQTVSFLSPYCASNQLNSPSSPSLAMTRSDNLSSSQTNLNASPQPPPSRSSPYFQQQPMLQLSPNYVLTNTQGANQQTFSYDTPNEILLKEITTLRERLVSLESENASMNAKLHRQHWDVENRLSELEMHICHSSSVGSTTSQEDRTEKFEPNINRESII</sequence>
<organism evidence="12 13">
    <name type="scientific">Pinctada imbricata</name>
    <name type="common">Atlantic pearl-oyster</name>
    <name type="synonym">Pinctada martensii</name>
    <dbReference type="NCBI Taxonomy" id="66713"/>
    <lineage>
        <taxon>Eukaryota</taxon>
        <taxon>Metazoa</taxon>
        <taxon>Spiralia</taxon>
        <taxon>Lophotrochozoa</taxon>
        <taxon>Mollusca</taxon>
        <taxon>Bivalvia</taxon>
        <taxon>Autobranchia</taxon>
        <taxon>Pteriomorphia</taxon>
        <taxon>Pterioida</taxon>
        <taxon>Pterioidea</taxon>
        <taxon>Pteriidae</taxon>
        <taxon>Pinctada</taxon>
    </lineage>
</organism>
<dbReference type="SUPFAM" id="SSF51206">
    <property type="entry name" value="cAMP-binding domain-like"/>
    <property type="match status" value="1"/>
</dbReference>
<evidence type="ECO:0000256" key="1">
    <source>
        <dbReference type="ARBA" id="ARBA00004141"/>
    </source>
</evidence>
<feature type="region of interest" description="Disordered" evidence="10">
    <location>
        <begin position="243"/>
        <end position="276"/>
    </location>
</feature>
<keyword evidence="3" id="KW-0812">Transmembrane</keyword>
<dbReference type="InterPro" id="IPR000595">
    <property type="entry name" value="cNMP-bd_dom"/>
</dbReference>
<keyword evidence="7" id="KW-1071">Ligand-gated ion channel</keyword>
<dbReference type="InterPro" id="IPR018488">
    <property type="entry name" value="cNMP-bd_CS"/>
</dbReference>
<feature type="coiled-coil region" evidence="9">
    <location>
        <begin position="382"/>
        <end position="409"/>
    </location>
</feature>
<comment type="subcellular location">
    <subcellularLocation>
        <location evidence="1">Membrane</location>
        <topology evidence="1">Multi-pass membrane protein</topology>
    </subcellularLocation>
</comment>
<evidence type="ECO:0000313" key="12">
    <source>
        <dbReference type="EMBL" id="KAK3095216.1"/>
    </source>
</evidence>
<reference evidence="12" key="1">
    <citation type="submission" date="2019-08" db="EMBL/GenBank/DDBJ databases">
        <title>The improved chromosome-level genome for the pearl oyster Pinctada fucata martensii using PacBio sequencing and Hi-C.</title>
        <authorList>
            <person name="Zheng Z."/>
        </authorList>
    </citation>
    <scope>NUCLEOTIDE SEQUENCE</scope>
    <source>
        <strain evidence="12">ZZ-2019</strain>
        <tissue evidence="12">Adductor muscle</tissue>
    </source>
</reference>
<comment type="caution">
    <text evidence="12">The sequence shown here is derived from an EMBL/GenBank/DDBJ whole genome shotgun (WGS) entry which is preliminary data.</text>
</comment>
<keyword evidence="6" id="KW-0472">Membrane</keyword>
<dbReference type="AlphaFoldDB" id="A0AA88Y685"/>
<dbReference type="PANTHER" id="PTHR45638">
    <property type="entry name" value="CYCLIC NUCLEOTIDE-GATED CATION CHANNEL SUBUNIT A"/>
    <property type="match status" value="1"/>
</dbReference>
<dbReference type="GO" id="GO:0005886">
    <property type="term" value="C:plasma membrane"/>
    <property type="evidence" value="ECO:0007669"/>
    <property type="project" value="TreeGrafter"/>
</dbReference>
<dbReference type="GO" id="GO:0030553">
    <property type="term" value="F:cGMP binding"/>
    <property type="evidence" value="ECO:0007669"/>
    <property type="project" value="TreeGrafter"/>
</dbReference>
<evidence type="ECO:0000256" key="8">
    <source>
        <dbReference type="ARBA" id="ARBA00023303"/>
    </source>
</evidence>
<keyword evidence="2" id="KW-0813">Transport</keyword>
<keyword evidence="5" id="KW-0406">Ion transport</keyword>
<evidence type="ECO:0000313" key="13">
    <source>
        <dbReference type="Proteomes" id="UP001186944"/>
    </source>
</evidence>
<dbReference type="GO" id="GO:0044877">
    <property type="term" value="F:protein-containing complex binding"/>
    <property type="evidence" value="ECO:0007669"/>
    <property type="project" value="TreeGrafter"/>
</dbReference>
<dbReference type="PANTHER" id="PTHR45638:SF4">
    <property type="entry name" value="CYCLIC NUCLEOTIDE-BINDING DOMAIN-CONTAINING PROTEIN"/>
    <property type="match status" value="1"/>
</dbReference>